<dbReference type="SUPFAM" id="SSF51905">
    <property type="entry name" value="FAD/NAD(P)-binding domain"/>
    <property type="match status" value="2"/>
</dbReference>
<evidence type="ECO:0000259" key="5">
    <source>
        <dbReference type="Pfam" id="PF07992"/>
    </source>
</evidence>
<accession>A0A1G2PF70</accession>
<dbReference type="EMBL" id="MHSR01000010">
    <property type="protein sequence ID" value="OHA46923.1"/>
    <property type="molecule type" value="Genomic_DNA"/>
</dbReference>
<organism evidence="6 7">
    <name type="scientific">Candidatus Terrybacteria bacterium RIFCSPHIGHO2_01_FULL_43_35</name>
    <dbReference type="NCBI Taxonomy" id="1802361"/>
    <lineage>
        <taxon>Bacteria</taxon>
        <taxon>Candidatus Terryibacteriota</taxon>
    </lineage>
</organism>
<protein>
    <recommendedName>
        <fullName evidence="5">FAD/NAD(P)-binding domain-containing protein</fullName>
    </recommendedName>
</protein>
<feature type="domain" description="FAD/NAD(P)-binding" evidence="5">
    <location>
        <begin position="4"/>
        <end position="308"/>
    </location>
</feature>
<dbReference type="InterPro" id="IPR050260">
    <property type="entry name" value="FAD-bd_OxRdtase"/>
</dbReference>
<dbReference type="Gene3D" id="3.50.50.60">
    <property type="entry name" value="FAD/NAD(P)-binding domain"/>
    <property type="match status" value="2"/>
</dbReference>
<dbReference type="Pfam" id="PF07992">
    <property type="entry name" value="Pyr_redox_2"/>
    <property type="match status" value="1"/>
</dbReference>
<dbReference type="Gene3D" id="3.30.390.30">
    <property type="match status" value="1"/>
</dbReference>
<comment type="cofactor">
    <cofactor evidence="1">
        <name>FAD</name>
        <dbReference type="ChEBI" id="CHEBI:57692"/>
    </cofactor>
</comment>
<dbReference type="PANTHER" id="PTHR43429">
    <property type="entry name" value="PYRIDINE NUCLEOTIDE-DISULFIDE OXIDOREDUCTASE DOMAIN-CONTAINING"/>
    <property type="match status" value="1"/>
</dbReference>
<keyword evidence="3" id="KW-0274">FAD</keyword>
<dbReference type="InterPro" id="IPR036188">
    <property type="entry name" value="FAD/NAD-bd_sf"/>
</dbReference>
<dbReference type="PRINTS" id="PR00411">
    <property type="entry name" value="PNDRDTASEI"/>
</dbReference>
<proteinExistence type="predicted"/>
<keyword evidence="4" id="KW-0812">Transmembrane</keyword>
<evidence type="ECO:0000256" key="3">
    <source>
        <dbReference type="ARBA" id="ARBA00022827"/>
    </source>
</evidence>
<evidence type="ECO:0000313" key="7">
    <source>
        <dbReference type="Proteomes" id="UP000178869"/>
    </source>
</evidence>
<dbReference type="PANTHER" id="PTHR43429:SF3">
    <property type="entry name" value="NITRITE REDUCTASE [NAD(P)H]"/>
    <property type="match status" value="1"/>
</dbReference>
<evidence type="ECO:0000256" key="2">
    <source>
        <dbReference type="ARBA" id="ARBA00022630"/>
    </source>
</evidence>
<dbReference type="PRINTS" id="PR00368">
    <property type="entry name" value="FADPNR"/>
</dbReference>
<sequence>MGKFKYVIIGNGICGSTAAEILRAKESQSTIAVVDEENKPLYSRVLLPAYVKGTIKRENVFLKTESFWRDNNIEFLGGKSVVKLDDEKRKVILSDDSEISFEKVFVASGGDVKRSDLPGQDLEGVHYLRTIDDADSIIKTIERIKKSPENKRKIVILGGSFIGLELASCFAVHGIGGIIVIRRPYYWADKLDKVSSSLLASTIENNGFKIISSSGIDHISGEEKVEGVKIISGETYECAGVGMGLGIDLNTDFLEESHVKVSDGIETDEYLETSVPGIYAGGDVAKFMNPIIGRKMRFGNWTNSIFQGRLAAENMLGGRHAVDFISGYGATYFGVPVSFVGDVSGEDGAQIVQRGESGWQEQLFVRNNFIIGATLINVPKDRMTLTSLIKNKVEFKDIGVLADASQNLASYING</sequence>
<comment type="caution">
    <text evidence="6">The sequence shown here is derived from an EMBL/GenBank/DDBJ whole genome shotgun (WGS) entry which is preliminary data.</text>
</comment>
<name>A0A1G2PF70_9BACT</name>
<keyword evidence="4" id="KW-1133">Transmembrane helix</keyword>
<dbReference type="InterPro" id="IPR023753">
    <property type="entry name" value="FAD/NAD-binding_dom"/>
</dbReference>
<dbReference type="Proteomes" id="UP000178869">
    <property type="component" value="Unassembled WGS sequence"/>
</dbReference>
<dbReference type="GO" id="GO:0016491">
    <property type="term" value="F:oxidoreductase activity"/>
    <property type="evidence" value="ECO:0007669"/>
    <property type="project" value="InterPro"/>
</dbReference>
<evidence type="ECO:0000313" key="6">
    <source>
        <dbReference type="EMBL" id="OHA46923.1"/>
    </source>
</evidence>
<dbReference type="AlphaFoldDB" id="A0A1G2PF70"/>
<feature type="transmembrane region" description="Helical" evidence="4">
    <location>
        <begin position="154"/>
        <end position="181"/>
    </location>
</feature>
<evidence type="ECO:0000256" key="4">
    <source>
        <dbReference type="SAM" id="Phobius"/>
    </source>
</evidence>
<evidence type="ECO:0000256" key="1">
    <source>
        <dbReference type="ARBA" id="ARBA00001974"/>
    </source>
</evidence>
<dbReference type="InterPro" id="IPR016156">
    <property type="entry name" value="FAD/NAD-linked_Rdtase_dimer_sf"/>
</dbReference>
<reference evidence="6 7" key="1">
    <citation type="journal article" date="2016" name="Nat. Commun.">
        <title>Thousands of microbial genomes shed light on interconnected biogeochemical processes in an aquifer system.</title>
        <authorList>
            <person name="Anantharaman K."/>
            <person name="Brown C.T."/>
            <person name="Hug L.A."/>
            <person name="Sharon I."/>
            <person name="Castelle C.J."/>
            <person name="Probst A.J."/>
            <person name="Thomas B.C."/>
            <person name="Singh A."/>
            <person name="Wilkins M.J."/>
            <person name="Karaoz U."/>
            <person name="Brodie E.L."/>
            <person name="Williams K.H."/>
            <person name="Hubbard S.S."/>
            <person name="Banfield J.F."/>
        </authorList>
    </citation>
    <scope>NUCLEOTIDE SEQUENCE [LARGE SCALE GENOMIC DNA]</scope>
</reference>
<keyword evidence="2" id="KW-0285">Flavoprotein</keyword>
<gene>
    <name evidence="6" type="ORF">A2828_04270</name>
</gene>
<keyword evidence="4" id="KW-0472">Membrane</keyword>